<sequence>MRKKILNAFVIIVIVAISVINISNSYSNVAPQVLEKKTREADCYWTYQTGWFASWHIMACFSCKPVEVKEFRNSSICSL</sequence>
<dbReference type="Proteomes" id="UP000500961">
    <property type="component" value="Chromosome"/>
</dbReference>
<dbReference type="KEGG" id="ttz:FHG85_02540"/>
<evidence type="ECO:0000313" key="1">
    <source>
        <dbReference type="EMBL" id="QKG79185.1"/>
    </source>
</evidence>
<name>A0A7D4CQ46_9BACT</name>
<organism evidence="1 2">
    <name type="scientific">Tenuifilum thalassicum</name>
    <dbReference type="NCBI Taxonomy" id="2590900"/>
    <lineage>
        <taxon>Bacteria</taxon>
        <taxon>Pseudomonadati</taxon>
        <taxon>Bacteroidota</taxon>
        <taxon>Bacteroidia</taxon>
        <taxon>Bacteroidales</taxon>
        <taxon>Tenuifilaceae</taxon>
        <taxon>Tenuifilum</taxon>
    </lineage>
</organism>
<protein>
    <submittedName>
        <fullName evidence="1">Uncharacterized protein</fullName>
    </submittedName>
</protein>
<dbReference type="AlphaFoldDB" id="A0A7D4CQ46"/>
<gene>
    <name evidence="1" type="ORF">FHG85_02540</name>
</gene>
<keyword evidence="2" id="KW-1185">Reference proteome</keyword>
<reference evidence="1 2" key="1">
    <citation type="submission" date="2019-07" db="EMBL/GenBank/DDBJ databases">
        <title>Thalassofilum flectens gen. nov., sp. nov., a novel moderate thermophilic anaerobe from a shallow sea hot spring in Kunashir Island (Russia), representing a new family in the order Bacteroidales, and proposal of Thalassofilacea fam. nov.</title>
        <authorList>
            <person name="Kochetkova T.V."/>
            <person name="Podosokorskaya O.A."/>
            <person name="Novikov A."/>
            <person name="Elcheninov A.G."/>
            <person name="Toshchakov S.V."/>
            <person name="Kublanov I.V."/>
        </authorList>
    </citation>
    <scope>NUCLEOTIDE SEQUENCE [LARGE SCALE GENOMIC DNA]</scope>
    <source>
        <strain evidence="1 2">38-H</strain>
    </source>
</reference>
<proteinExistence type="predicted"/>
<accession>A0A7D4CQ46</accession>
<evidence type="ECO:0000313" key="2">
    <source>
        <dbReference type="Proteomes" id="UP000500961"/>
    </source>
</evidence>
<dbReference type="RefSeq" id="WP_173072703.1">
    <property type="nucleotide sequence ID" value="NZ_CP041345.1"/>
</dbReference>
<dbReference type="EMBL" id="CP041345">
    <property type="protein sequence ID" value="QKG79185.1"/>
    <property type="molecule type" value="Genomic_DNA"/>
</dbReference>